<keyword evidence="3" id="KW-1185">Reference proteome</keyword>
<evidence type="ECO:0000313" key="3">
    <source>
        <dbReference type="Proteomes" id="UP000199417"/>
    </source>
</evidence>
<protein>
    <recommendedName>
        <fullName evidence="4">Metallo-beta-lactamase superfamily protein</fullName>
    </recommendedName>
</protein>
<proteinExistence type="predicted"/>
<dbReference type="PANTHER" id="PTHR46233:SF1">
    <property type="entry name" value="CONSERVED PROTEIN"/>
    <property type="match status" value="1"/>
</dbReference>
<dbReference type="STRING" id="168276.SAMN05444580_108139"/>
<dbReference type="InterPro" id="IPR051453">
    <property type="entry name" value="MBL_Glyoxalase_II"/>
</dbReference>
<dbReference type="SUPFAM" id="SSF56281">
    <property type="entry name" value="Metallo-hydrolase/oxidoreductase"/>
    <property type="match status" value="1"/>
</dbReference>
<dbReference type="EMBL" id="FNAB01000008">
    <property type="protein sequence ID" value="SDD98623.1"/>
    <property type="molecule type" value="Genomic_DNA"/>
</dbReference>
<evidence type="ECO:0000313" key="2">
    <source>
        <dbReference type="EMBL" id="SDD98623.1"/>
    </source>
</evidence>
<feature type="compositionally biased region" description="Polar residues" evidence="1">
    <location>
        <begin position="1"/>
        <end position="10"/>
    </location>
</feature>
<dbReference type="Gene3D" id="3.60.15.10">
    <property type="entry name" value="Ribonuclease Z/Hydroxyacylglutathione hydrolase-like"/>
    <property type="match status" value="1"/>
</dbReference>
<dbReference type="Proteomes" id="UP000199417">
    <property type="component" value="Unassembled WGS sequence"/>
</dbReference>
<evidence type="ECO:0000256" key="1">
    <source>
        <dbReference type="SAM" id="MobiDB-lite"/>
    </source>
</evidence>
<dbReference type="InterPro" id="IPR036866">
    <property type="entry name" value="RibonucZ/Hydroxyglut_hydro"/>
</dbReference>
<dbReference type="AlphaFoldDB" id="A0A1G6Z8K3"/>
<sequence>MTDNNSSSTAPPGCHAKKLPVAGDSLFPGGLGRTTNPEEFNGLYRDVTTKIFERFPDDTTVYPGHGKDTTLGTERPHLAEWQARGW</sequence>
<organism evidence="2 3">
    <name type="scientific">Rhodococcus tukisamuensis</name>
    <dbReference type="NCBI Taxonomy" id="168276"/>
    <lineage>
        <taxon>Bacteria</taxon>
        <taxon>Bacillati</taxon>
        <taxon>Actinomycetota</taxon>
        <taxon>Actinomycetes</taxon>
        <taxon>Mycobacteriales</taxon>
        <taxon>Nocardiaceae</taxon>
        <taxon>Rhodococcus</taxon>
    </lineage>
</organism>
<reference evidence="2 3" key="1">
    <citation type="submission" date="2016-10" db="EMBL/GenBank/DDBJ databases">
        <authorList>
            <person name="de Groot N.N."/>
        </authorList>
    </citation>
    <scope>NUCLEOTIDE SEQUENCE [LARGE SCALE GENOMIC DNA]</scope>
    <source>
        <strain evidence="2 3">JCM 11308</strain>
    </source>
</reference>
<accession>A0A1G6Z8K3</accession>
<name>A0A1G6Z8K3_9NOCA</name>
<evidence type="ECO:0008006" key="4">
    <source>
        <dbReference type="Google" id="ProtNLM"/>
    </source>
</evidence>
<dbReference type="PANTHER" id="PTHR46233">
    <property type="entry name" value="HYDROXYACYLGLUTATHIONE HYDROLASE GLOC"/>
    <property type="match status" value="1"/>
</dbReference>
<gene>
    <name evidence="2" type="ORF">SAMN05444580_108139</name>
</gene>
<feature type="region of interest" description="Disordered" evidence="1">
    <location>
        <begin position="1"/>
        <end position="37"/>
    </location>
</feature>